<dbReference type="Proteomes" id="UP000829291">
    <property type="component" value="Chromosome 6"/>
</dbReference>
<dbReference type="InterPro" id="IPR031973">
    <property type="entry name" value="Deltameth_res_prag01"/>
</dbReference>
<dbReference type="KEGG" id="nlo:107221093"/>
<evidence type="ECO:0000313" key="4">
    <source>
        <dbReference type="RefSeq" id="XP_015515457.2"/>
    </source>
</evidence>
<evidence type="ECO:0000313" key="3">
    <source>
        <dbReference type="Proteomes" id="UP000829291"/>
    </source>
</evidence>
<reference evidence="4" key="1">
    <citation type="submission" date="2025-08" db="UniProtKB">
        <authorList>
            <consortium name="RefSeq"/>
        </authorList>
    </citation>
    <scope>IDENTIFICATION</scope>
    <source>
        <tissue evidence="4">Thorax and Abdomen</tissue>
    </source>
</reference>
<dbReference type="OrthoDB" id="9981889at2759"/>
<keyword evidence="1" id="KW-1133">Transmembrane helix</keyword>
<protein>
    <submittedName>
        <fullName evidence="4">Uncharacterized protein LOC107221093</fullName>
    </submittedName>
</protein>
<keyword evidence="1" id="KW-0812">Transmembrane</keyword>
<keyword evidence="3" id="KW-1185">Reference proteome</keyword>
<gene>
    <name evidence="4" type="primary">LOC107221093</name>
</gene>
<feature type="transmembrane region" description="Helical" evidence="1">
    <location>
        <begin position="110"/>
        <end position="130"/>
    </location>
</feature>
<sequence>MDPRVKRGQDINTWASVNSKRKVAAYILRVMWRGATFTCCKIGILHSRKMILGQFPRKLRAVRVLLSKDCYAPIQCPEPCENTCLMDELPVPCGSWQQKFDTKMRQSNRALMIGGGFFIFTIIAMHKFGYVRGYNVPLFY</sequence>
<dbReference type="Pfam" id="PF16020">
    <property type="entry name" value="Deltameth_res"/>
    <property type="match status" value="1"/>
</dbReference>
<evidence type="ECO:0000256" key="1">
    <source>
        <dbReference type="SAM" id="Phobius"/>
    </source>
</evidence>
<dbReference type="InParanoid" id="A0A6J0BMH7"/>
<organism evidence="4">
    <name type="scientific">Neodiprion lecontei</name>
    <name type="common">Redheaded pine sawfly</name>
    <dbReference type="NCBI Taxonomy" id="441921"/>
    <lineage>
        <taxon>Eukaryota</taxon>
        <taxon>Metazoa</taxon>
        <taxon>Ecdysozoa</taxon>
        <taxon>Arthropoda</taxon>
        <taxon>Hexapoda</taxon>
        <taxon>Insecta</taxon>
        <taxon>Pterygota</taxon>
        <taxon>Neoptera</taxon>
        <taxon>Endopterygota</taxon>
        <taxon>Hymenoptera</taxon>
        <taxon>Tenthredinoidea</taxon>
        <taxon>Diprionidae</taxon>
        <taxon>Diprioninae</taxon>
        <taxon>Neodiprion</taxon>
    </lineage>
</organism>
<feature type="domain" description="Deltamethrin resistance protein prag01" evidence="2">
    <location>
        <begin position="87"/>
        <end position="132"/>
    </location>
</feature>
<keyword evidence="1" id="KW-0472">Membrane</keyword>
<dbReference type="GeneID" id="107221093"/>
<evidence type="ECO:0000259" key="2">
    <source>
        <dbReference type="Pfam" id="PF16020"/>
    </source>
</evidence>
<dbReference type="AlphaFoldDB" id="A0A6J0BMH7"/>
<dbReference type="RefSeq" id="XP_015515457.2">
    <property type="nucleotide sequence ID" value="XM_015659971.2"/>
</dbReference>
<name>A0A6J0BMH7_NEOLC</name>
<proteinExistence type="predicted"/>
<accession>A0A6J0BMH7</accession>